<evidence type="ECO:0000313" key="2">
    <source>
        <dbReference type="Proteomes" id="UP000250140"/>
    </source>
</evidence>
<name>A0A8E2F596_9PEZI</name>
<keyword evidence="2" id="KW-1185">Reference proteome</keyword>
<evidence type="ECO:0000313" key="1">
    <source>
        <dbReference type="EMBL" id="OCL10553.1"/>
    </source>
</evidence>
<dbReference type="EMBL" id="KV749223">
    <property type="protein sequence ID" value="OCL10553.1"/>
    <property type="molecule type" value="Genomic_DNA"/>
</dbReference>
<sequence length="93" mass="10741">MAQISSILDFKLSFRGYSLHSRVFKVKCSIALRLNANIIRRPIKKTRNNTENQWLLANKQTEGAVYGSTPINQNEIKSGNIVTKERQHKRLEE</sequence>
<gene>
    <name evidence="1" type="ORF">AOQ84DRAFT_374810</name>
</gene>
<organism evidence="1 2">
    <name type="scientific">Glonium stellatum</name>
    <dbReference type="NCBI Taxonomy" id="574774"/>
    <lineage>
        <taxon>Eukaryota</taxon>
        <taxon>Fungi</taxon>
        <taxon>Dikarya</taxon>
        <taxon>Ascomycota</taxon>
        <taxon>Pezizomycotina</taxon>
        <taxon>Dothideomycetes</taxon>
        <taxon>Pleosporomycetidae</taxon>
        <taxon>Gloniales</taxon>
        <taxon>Gloniaceae</taxon>
        <taxon>Glonium</taxon>
    </lineage>
</organism>
<protein>
    <submittedName>
        <fullName evidence="1">Uncharacterized protein</fullName>
    </submittedName>
</protein>
<accession>A0A8E2F596</accession>
<dbReference type="AlphaFoldDB" id="A0A8E2F596"/>
<proteinExistence type="predicted"/>
<reference evidence="1 2" key="1">
    <citation type="journal article" date="2016" name="Nat. Commun.">
        <title>Ectomycorrhizal ecology is imprinted in the genome of the dominant symbiotic fungus Cenococcum geophilum.</title>
        <authorList>
            <consortium name="DOE Joint Genome Institute"/>
            <person name="Peter M."/>
            <person name="Kohler A."/>
            <person name="Ohm R.A."/>
            <person name="Kuo A."/>
            <person name="Krutzmann J."/>
            <person name="Morin E."/>
            <person name="Arend M."/>
            <person name="Barry K.W."/>
            <person name="Binder M."/>
            <person name="Choi C."/>
            <person name="Clum A."/>
            <person name="Copeland A."/>
            <person name="Grisel N."/>
            <person name="Haridas S."/>
            <person name="Kipfer T."/>
            <person name="LaButti K."/>
            <person name="Lindquist E."/>
            <person name="Lipzen A."/>
            <person name="Maire R."/>
            <person name="Meier B."/>
            <person name="Mihaltcheva S."/>
            <person name="Molinier V."/>
            <person name="Murat C."/>
            <person name="Poggeler S."/>
            <person name="Quandt C.A."/>
            <person name="Sperisen C."/>
            <person name="Tritt A."/>
            <person name="Tisserant E."/>
            <person name="Crous P.W."/>
            <person name="Henrissat B."/>
            <person name="Nehls U."/>
            <person name="Egli S."/>
            <person name="Spatafora J.W."/>
            <person name="Grigoriev I.V."/>
            <person name="Martin F.M."/>
        </authorList>
    </citation>
    <scope>NUCLEOTIDE SEQUENCE [LARGE SCALE GENOMIC DNA]</scope>
    <source>
        <strain evidence="1 2">CBS 207.34</strain>
    </source>
</reference>
<dbReference type="Proteomes" id="UP000250140">
    <property type="component" value="Unassembled WGS sequence"/>
</dbReference>